<dbReference type="Proteomes" id="UP000094444">
    <property type="component" value="Unassembled WGS sequence"/>
</dbReference>
<comment type="caution">
    <text evidence="3">The sequence shown here is derived from an EMBL/GenBank/DDBJ whole genome shotgun (WGS) entry which is preliminary data.</text>
</comment>
<feature type="compositionally biased region" description="Polar residues" evidence="2">
    <location>
        <begin position="114"/>
        <end position="133"/>
    </location>
</feature>
<organism evidence="3 4">
    <name type="scientific">Diaporthe helianthi</name>
    <dbReference type="NCBI Taxonomy" id="158607"/>
    <lineage>
        <taxon>Eukaryota</taxon>
        <taxon>Fungi</taxon>
        <taxon>Dikarya</taxon>
        <taxon>Ascomycota</taxon>
        <taxon>Pezizomycotina</taxon>
        <taxon>Sordariomycetes</taxon>
        <taxon>Sordariomycetidae</taxon>
        <taxon>Diaporthales</taxon>
        <taxon>Diaporthaceae</taxon>
        <taxon>Diaporthe</taxon>
    </lineage>
</organism>
<sequence>MSRQLHNLTRKMHDLEDAIEREERKYRKARDEHDQIRSDAIIQDLERQLLGYQTEHDQLLRLRARFAPERAQSQQQQNYHPQGRPSNPPNTQQRHQQMPPPPQHRTAYPHRPAPQQNAGHPPRNTSGPSSNKNPRPAPPQPRQKTEVVNYEIEEPDGTRTFGSSVMRNFNPWRDSVRKRD</sequence>
<proteinExistence type="predicted"/>
<name>A0A2P5HGL7_DIAHE</name>
<feature type="region of interest" description="Disordered" evidence="2">
    <location>
        <begin position="69"/>
        <end position="180"/>
    </location>
</feature>
<gene>
    <name evidence="3" type="ORF">DHEL01_v212212</name>
</gene>
<evidence type="ECO:0000256" key="1">
    <source>
        <dbReference type="SAM" id="Coils"/>
    </source>
</evidence>
<dbReference type="OrthoDB" id="5229291at2759"/>
<feature type="compositionally biased region" description="Polar residues" evidence="2">
    <location>
        <begin position="71"/>
        <end position="80"/>
    </location>
</feature>
<evidence type="ECO:0000313" key="3">
    <source>
        <dbReference type="EMBL" id="POS69392.1"/>
    </source>
</evidence>
<evidence type="ECO:0000313" key="4">
    <source>
        <dbReference type="Proteomes" id="UP000094444"/>
    </source>
</evidence>
<evidence type="ECO:0000256" key="2">
    <source>
        <dbReference type="SAM" id="MobiDB-lite"/>
    </source>
</evidence>
<dbReference type="InParanoid" id="A0A2P5HGL7"/>
<dbReference type="EMBL" id="MAVT02002341">
    <property type="protein sequence ID" value="POS69392.1"/>
    <property type="molecule type" value="Genomic_DNA"/>
</dbReference>
<reference evidence="3" key="1">
    <citation type="submission" date="2017-09" db="EMBL/GenBank/DDBJ databases">
        <title>Polyketide synthases of a Diaporthe helianthi virulent isolate.</title>
        <authorList>
            <person name="Baroncelli R."/>
        </authorList>
    </citation>
    <scope>NUCLEOTIDE SEQUENCE [LARGE SCALE GENOMIC DNA]</scope>
    <source>
        <strain evidence="3">7/96</strain>
    </source>
</reference>
<feature type="coiled-coil region" evidence="1">
    <location>
        <begin position="5"/>
        <end position="62"/>
    </location>
</feature>
<accession>A0A2P5HGL7</accession>
<keyword evidence="4" id="KW-1185">Reference proteome</keyword>
<protein>
    <submittedName>
        <fullName evidence="3">Uncharacterized protein</fullName>
    </submittedName>
</protein>
<dbReference type="AlphaFoldDB" id="A0A2P5HGL7"/>
<keyword evidence="1" id="KW-0175">Coiled coil</keyword>